<proteinExistence type="predicted"/>
<protein>
    <submittedName>
        <fullName evidence="1">Uncharacterized protein</fullName>
    </submittedName>
</protein>
<name>A0A7I7NNM7_9MYCO</name>
<dbReference type="KEGG" id="mlj:MLAC_31930"/>
<evidence type="ECO:0000313" key="1">
    <source>
        <dbReference type="EMBL" id="BBX97899.1"/>
    </source>
</evidence>
<dbReference type="Proteomes" id="UP000466396">
    <property type="component" value="Chromosome"/>
</dbReference>
<dbReference type="RefSeq" id="WP_163745534.1">
    <property type="nucleotide sequence ID" value="NZ_AP022581.1"/>
</dbReference>
<evidence type="ECO:0000313" key="2">
    <source>
        <dbReference type="Proteomes" id="UP000466396"/>
    </source>
</evidence>
<gene>
    <name evidence="1" type="ORF">MLAC_31930</name>
</gene>
<accession>A0A7I7NNM7</accession>
<sequence length="46" mass="4742">MAETLRAIPEDLSPGGQVGFAQLEERNAAALKEVGEAAGGESRLTT</sequence>
<reference evidence="1 2" key="1">
    <citation type="journal article" date="2019" name="Emerg. Microbes Infect.">
        <title>Comprehensive subspecies identification of 175 nontuberculous mycobacteria species based on 7547 genomic profiles.</title>
        <authorList>
            <person name="Matsumoto Y."/>
            <person name="Kinjo T."/>
            <person name="Motooka D."/>
            <person name="Nabeya D."/>
            <person name="Jung N."/>
            <person name="Uechi K."/>
            <person name="Horii T."/>
            <person name="Iida T."/>
            <person name="Fujita J."/>
            <person name="Nakamura S."/>
        </authorList>
    </citation>
    <scope>NUCLEOTIDE SEQUENCE [LARGE SCALE GENOMIC DNA]</scope>
    <source>
        <strain evidence="1 2">JCM 15657</strain>
    </source>
</reference>
<dbReference type="EMBL" id="AP022581">
    <property type="protein sequence ID" value="BBX97899.1"/>
    <property type="molecule type" value="Genomic_DNA"/>
</dbReference>
<keyword evidence="2" id="KW-1185">Reference proteome</keyword>
<organism evidence="1 2">
    <name type="scientific">Mycobacterium lacus</name>
    <dbReference type="NCBI Taxonomy" id="169765"/>
    <lineage>
        <taxon>Bacteria</taxon>
        <taxon>Bacillati</taxon>
        <taxon>Actinomycetota</taxon>
        <taxon>Actinomycetes</taxon>
        <taxon>Mycobacteriales</taxon>
        <taxon>Mycobacteriaceae</taxon>
        <taxon>Mycobacterium</taxon>
    </lineage>
</organism>
<dbReference type="AlphaFoldDB" id="A0A7I7NNM7"/>